<sequence length="148" mass="16444">MEMAAGGKRKSTRRRPRFLSAWMAFRRSDPILRRRRSSSELPSHSDISTSSAWLTDIFFAEFGSLDSSAQNGQSSIAYFSFRQPRISAARADERLELSPFPLPPVPLASLFFSLLLCRSVSSQFAPSGAGNWKGGCCYISVFLPGDIR</sequence>
<organism evidence="1">
    <name type="scientific">Arundo donax</name>
    <name type="common">Giant reed</name>
    <name type="synonym">Donax arundinaceus</name>
    <dbReference type="NCBI Taxonomy" id="35708"/>
    <lineage>
        <taxon>Eukaryota</taxon>
        <taxon>Viridiplantae</taxon>
        <taxon>Streptophyta</taxon>
        <taxon>Embryophyta</taxon>
        <taxon>Tracheophyta</taxon>
        <taxon>Spermatophyta</taxon>
        <taxon>Magnoliopsida</taxon>
        <taxon>Liliopsida</taxon>
        <taxon>Poales</taxon>
        <taxon>Poaceae</taxon>
        <taxon>PACMAD clade</taxon>
        <taxon>Arundinoideae</taxon>
        <taxon>Arundineae</taxon>
        <taxon>Arundo</taxon>
    </lineage>
</organism>
<reference evidence="1" key="1">
    <citation type="submission" date="2014-09" db="EMBL/GenBank/DDBJ databases">
        <authorList>
            <person name="Magalhaes I.L.F."/>
            <person name="Oliveira U."/>
            <person name="Santos F.R."/>
            <person name="Vidigal T.H.D.A."/>
            <person name="Brescovit A.D."/>
            <person name="Santos A.J."/>
        </authorList>
    </citation>
    <scope>NUCLEOTIDE SEQUENCE</scope>
    <source>
        <tissue evidence="1">Shoot tissue taken approximately 20 cm above the soil surface</tissue>
    </source>
</reference>
<name>A0A0A9EJD7_ARUDO</name>
<proteinExistence type="predicted"/>
<dbReference type="AlphaFoldDB" id="A0A0A9EJD7"/>
<evidence type="ECO:0000313" key="1">
    <source>
        <dbReference type="EMBL" id="JAD96142.1"/>
    </source>
</evidence>
<accession>A0A0A9EJD7</accession>
<reference evidence="1" key="2">
    <citation type="journal article" date="2015" name="Data Brief">
        <title>Shoot transcriptome of the giant reed, Arundo donax.</title>
        <authorList>
            <person name="Barrero R.A."/>
            <person name="Guerrero F.D."/>
            <person name="Moolhuijzen P."/>
            <person name="Goolsby J.A."/>
            <person name="Tidwell J."/>
            <person name="Bellgard S.E."/>
            <person name="Bellgard M.I."/>
        </authorList>
    </citation>
    <scope>NUCLEOTIDE SEQUENCE</scope>
    <source>
        <tissue evidence="1">Shoot tissue taken approximately 20 cm above the soil surface</tissue>
    </source>
</reference>
<dbReference type="EMBL" id="GBRH01201753">
    <property type="protein sequence ID" value="JAD96142.1"/>
    <property type="molecule type" value="Transcribed_RNA"/>
</dbReference>
<protein>
    <submittedName>
        <fullName evidence="1">Uncharacterized protein</fullName>
    </submittedName>
</protein>